<dbReference type="CDD" id="cd00118">
    <property type="entry name" value="LysM"/>
    <property type="match status" value="1"/>
</dbReference>
<dbReference type="PROSITE" id="PS51257">
    <property type="entry name" value="PROKAR_LIPOPROTEIN"/>
    <property type="match status" value="1"/>
</dbReference>
<dbReference type="EMBL" id="MN079088">
    <property type="protein sequence ID" value="QEA04761.1"/>
    <property type="molecule type" value="Genomic_DNA"/>
</dbReference>
<dbReference type="PANTHER" id="PTHR21666">
    <property type="entry name" value="PEPTIDASE-RELATED"/>
    <property type="match status" value="1"/>
</dbReference>
<dbReference type="AlphaFoldDB" id="A0A5B8R8D5"/>
<evidence type="ECO:0000259" key="3">
    <source>
        <dbReference type="PROSITE" id="PS51782"/>
    </source>
</evidence>
<feature type="compositionally biased region" description="Low complexity" evidence="2">
    <location>
        <begin position="86"/>
        <end position="120"/>
    </location>
</feature>
<accession>A0A5B8R8D5</accession>
<dbReference type="SMART" id="SM00257">
    <property type="entry name" value="LysM"/>
    <property type="match status" value="1"/>
</dbReference>
<comment type="similarity">
    <text evidence="1">Belongs to the E.coli NlpD/Haemophilus LppB family.</text>
</comment>
<name>A0A5B8R8D5_9ZZZZ</name>
<reference evidence="4" key="1">
    <citation type="submission" date="2019-06" db="EMBL/GenBank/DDBJ databases">
        <authorList>
            <person name="Murdoch R.W."/>
            <person name="Fathepure B."/>
        </authorList>
    </citation>
    <scope>NUCLEOTIDE SEQUENCE</scope>
</reference>
<dbReference type="SUPFAM" id="SSF51261">
    <property type="entry name" value="Duplicated hybrid motif"/>
    <property type="match status" value="1"/>
</dbReference>
<sequence length="247" mass="26315">MIRLAAPALVMMLALVLAGCAEFDYGRSRLPPAGSAGDPPATYRVQRGDTLYRIAWRYGLSYKKVARWNHIGAPYTIYPGQRLTLRPSSGGSRSAATSTGSGSSSRSTRSAGTRSSSPAPETKPPGDWRWPLKGKVLEGYSAGGSGKHGITIGTGGDDTVRAAASGRVVYSGSGLRGYGRLVIVKHNESYLTAYAYNRELLVTEGTRVDAGTPLAHAGRTPKGHTGIHFELRRNGNPVNPLKYLPSR</sequence>
<dbReference type="InterPro" id="IPR011055">
    <property type="entry name" value="Dup_hybrid_motif"/>
</dbReference>
<dbReference type="Gene3D" id="3.10.350.10">
    <property type="entry name" value="LysM domain"/>
    <property type="match status" value="1"/>
</dbReference>
<dbReference type="InterPro" id="IPR050570">
    <property type="entry name" value="Cell_wall_metabolism_enzyme"/>
</dbReference>
<dbReference type="PROSITE" id="PS51782">
    <property type="entry name" value="LYSM"/>
    <property type="match status" value="1"/>
</dbReference>
<evidence type="ECO:0000256" key="2">
    <source>
        <dbReference type="SAM" id="MobiDB-lite"/>
    </source>
</evidence>
<proteinExistence type="inferred from homology"/>
<dbReference type="Pfam" id="PF01476">
    <property type="entry name" value="LysM"/>
    <property type="match status" value="1"/>
</dbReference>
<dbReference type="Gene3D" id="2.70.70.10">
    <property type="entry name" value="Glucose Permease (Domain IIA)"/>
    <property type="match status" value="1"/>
</dbReference>
<evidence type="ECO:0000313" key="4">
    <source>
        <dbReference type="EMBL" id="QEA04761.1"/>
    </source>
</evidence>
<dbReference type="InterPro" id="IPR018392">
    <property type="entry name" value="LysM"/>
</dbReference>
<dbReference type="Pfam" id="PF01551">
    <property type="entry name" value="Peptidase_M23"/>
    <property type="match status" value="1"/>
</dbReference>
<dbReference type="InterPro" id="IPR036779">
    <property type="entry name" value="LysM_dom_sf"/>
</dbReference>
<evidence type="ECO:0000256" key="1">
    <source>
        <dbReference type="ARBA" id="ARBA00038420"/>
    </source>
</evidence>
<keyword evidence="4" id="KW-0378">Hydrolase</keyword>
<dbReference type="GO" id="GO:0004222">
    <property type="term" value="F:metalloendopeptidase activity"/>
    <property type="evidence" value="ECO:0007669"/>
    <property type="project" value="TreeGrafter"/>
</dbReference>
<organism evidence="4">
    <name type="scientific">uncultured organism</name>
    <dbReference type="NCBI Taxonomy" id="155900"/>
    <lineage>
        <taxon>unclassified sequences</taxon>
        <taxon>environmental samples</taxon>
    </lineage>
</organism>
<dbReference type="PANTHER" id="PTHR21666:SF263">
    <property type="entry name" value="MUREIN HYDROLASE ACTIVATOR NLPD"/>
    <property type="match status" value="1"/>
</dbReference>
<protein>
    <submittedName>
        <fullName evidence="4">Murein hydrolase activator NlpD</fullName>
    </submittedName>
</protein>
<dbReference type="CDD" id="cd12797">
    <property type="entry name" value="M23_peptidase"/>
    <property type="match status" value="1"/>
</dbReference>
<feature type="region of interest" description="Disordered" evidence="2">
    <location>
        <begin position="86"/>
        <end position="132"/>
    </location>
</feature>
<gene>
    <name evidence="4" type="primary">nlpD</name>
    <name evidence="4" type="ORF">KBTEX_01069</name>
</gene>
<feature type="domain" description="LysM" evidence="3">
    <location>
        <begin position="41"/>
        <end position="85"/>
    </location>
</feature>
<dbReference type="InterPro" id="IPR016047">
    <property type="entry name" value="M23ase_b-sheet_dom"/>
</dbReference>